<dbReference type="Pfam" id="PF02811">
    <property type="entry name" value="PHP"/>
    <property type="match status" value="1"/>
</dbReference>
<dbReference type="Pfam" id="PF14579">
    <property type="entry name" value="HHH_6"/>
    <property type="match status" value="1"/>
</dbReference>
<evidence type="ECO:0000256" key="9">
    <source>
        <dbReference type="ARBA" id="ARBA00025611"/>
    </source>
</evidence>
<evidence type="ECO:0000256" key="7">
    <source>
        <dbReference type="ARBA" id="ARBA00022705"/>
    </source>
</evidence>
<keyword evidence="7" id="KW-0235">DNA replication</keyword>
<comment type="subcellular location">
    <subcellularLocation>
        <location evidence="1">Cytoplasm</location>
    </subcellularLocation>
</comment>
<evidence type="ECO:0000256" key="2">
    <source>
        <dbReference type="ARBA" id="ARBA00009496"/>
    </source>
</evidence>
<gene>
    <name evidence="12" type="primary">dnaE</name>
    <name evidence="12" type="ORF">HMPREF0634_0377</name>
</gene>
<comment type="function">
    <text evidence="9">DNA polymerase III is a complex, multichain enzyme responsible for most of the replicative synthesis in bacteria. This DNA polymerase also exhibits 3' to 5' exonuclease activity. The alpha chain is the DNA polymerase.</text>
</comment>
<name>E0E1D5_9FIRM</name>
<dbReference type="PANTHER" id="PTHR32294">
    <property type="entry name" value="DNA POLYMERASE III SUBUNIT ALPHA"/>
    <property type="match status" value="1"/>
</dbReference>
<evidence type="ECO:0000259" key="11">
    <source>
        <dbReference type="SMART" id="SM00481"/>
    </source>
</evidence>
<proteinExistence type="inferred from homology"/>
<comment type="caution">
    <text evidence="12">The sequence shown here is derived from an EMBL/GenBank/DDBJ whole genome shotgun (WGS) entry which is preliminary data.</text>
</comment>
<dbReference type="GO" id="GO:0005737">
    <property type="term" value="C:cytoplasm"/>
    <property type="evidence" value="ECO:0007669"/>
    <property type="project" value="UniProtKB-SubCell"/>
</dbReference>
<dbReference type="OrthoDB" id="9803237at2"/>
<dbReference type="Gene3D" id="1.10.150.870">
    <property type="match status" value="1"/>
</dbReference>
<dbReference type="EC" id="2.7.7.7" evidence="3"/>
<dbReference type="RefSeq" id="WP_007788208.1">
    <property type="nucleotide sequence ID" value="NZ_ADGQ01000008.1"/>
</dbReference>
<dbReference type="SUPFAM" id="SSF89550">
    <property type="entry name" value="PHP domain-like"/>
    <property type="match status" value="1"/>
</dbReference>
<organism evidence="12 13">
    <name type="scientific">Peptostreptococcus stomatis DSM 17678</name>
    <dbReference type="NCBI Taxonomy" id="596315"/>
    <lineage>
        <taxon>Bacteria</taxon>
        <taxon>Bacillati</taxon>
        <taxon>Bacillota</taxon>
        <taxon>Clostridia</taxon>
        <taxon>Peptostreptococcales</taxon>
        <taxon>Peptostreptococcaceae</taxon>
        <taxon>Peptostreptococcus</taxon>
    </lineage>
</organism>
<dbReference type="InterPro" id="IPR011708">
    <property type="entry name" value="DNA_pol3_alpha_NTPase_dom"/>
</dbReference>
<dbReference type="InterPro" id="IPR041931">
    <property type="entry name" value="DNA_pol3_alpha_thumb_dom"/>
</dbReference>
<dbReference type="NCBIfam" id="NF005298">
    <property type="entry name" value="PRK06826.1"/>
    <property type="match status" value="1"/>
</dbReference>
<dbReference type="SMART" id="SM00481">
    <property type="entry name" value="POLIIIAc"/>
    <property type="match status" value="1"/>
</dbReference>
<dbReference type="GO" id="GO:0003887">
    <property type="term" value="F:DNA-directed DNA polymerase activity"/>
    <property type="evidence" value="ECO:0007669"/>
    <property type="project" value="UniProtKB-KW"/>
</dbReference>
<dbReference type="InterPro" id="IPR003141">
    <property type="entry name" value="Pol/His_phosphatase_N"/>
</dbReference>
<evidence type="ECO:0000313" key="13">
    <source>
        <dbReference type="Proteomes" id="UP000003244"/>
    </source>
</evidence>
<evidence type="ECO:0000256" key="4">
    <source>
        <dbReference type="ARBA" id="ARBA00019114"/>
    </source>
</evidence>
<dbReference type="Pfam" id="PF07733">
    <property type="entry name" value="DNA_pol3_alpha"/>
    <property type="match status" value="1"/>
</dbReference>
<evidence type="ECO:0000256" key="1">
    <source>
        <dbReference type="ARBA" id="ARBA00004496"/>
    </source>
</evidence>
<dbReference type="Gene3D" id="3.20.20.140">
    <property type="entry name" value="Metal-dependent hydrolases"/>
    <property type="match status" value="1"/>
</dbReference>
<dbReference type="Gene3D" id="1.10.10.1600">
    <property type="entry name" value="Bacterial DNA polymerase III alpha subunit, thumb domain"/>
    <property type="match status" value="1"/>
</dbReference>
<evidence type="ECO:0000313" key="12">
    <source>
        <dbReference type="EMBL" id="EFM65303.1"/>
    </source>
</evidence>
<feature type="domain" description="Polymerase/histidinol phosphatase N-terminal" evidence="11">
    <location>
        <begin position="10"/>
        <end position="77"/>
    </location>
</feature>
<dbReference type="EMBL" id="ADGQ01000008">
    <property type="protein sequence ID" value="EFM65303.1"/>
    <property type="molecule type" value="Genomic_DNA"/>
</dbReference>
<keyword evidence="5 12" id="KW-0808">Transferase</keyword>
<dbReference type="GO" id="GO:0003676">
    <property type="term" value="F:nucleic acid binding"/>
    <property type="evidence" value="ECO:0007669"/>
    <property type="project" value="InterPro"/>
</dbReference>
<keyword evidence="13" id="KW-1185">Reference proteome</keyword>
<evidence type="ECO:0000256" key="5">
    <source>
        <dbReference type="ARBA" id="ARBA00022679"/>
    </source>
</evidence>
<dbReference type="AlphaFoldDB" id="E0E1D5"/>
<dbReference type="InterPro" id="IPR004365">
    <property type="entry name" value="NA-bd_OB_tRNA"/>
</dbReference>
<evidence type="ECO:0000256" key="10">
    <source>
        <dbReference type="ARBA" id="ARBA00049244"/>
    </source>
</evidence>
<evidence type="ECO:0000256" key="3">
    <source>
        <dbReference type="ARBA" id="ARBA00012417"/>
    </source>
</evidence>
<dbReference type="GeneID" id="84799981"/>
<comment type="similarity">
    <text evidence="2">Belongs to the DNA polymerase type-C family. DnaE subfamily.</text>
</comment>
<dbReference type="STRING" id="596315.HMPREF0634_0377"/>
<dbReference type="InterPro" id="IPR004013">
    <property type="entry name" value="PHP_dom"/>
</dbReference>
<reference evidence="12 13" key="1">
    <citation type="submission" date="2010-08" db="EMBL/GenBank/DDBJ databases">
        <authorList>
            <person name="Harkins D.M."/>
            <person name="Madupu R."/>
            <person name="Durkin A.S."/>
            <person name="Torralba M."/>
            <person name="Methe B."/>
            <person name="Sutton G.G."/>
            <person name="Nelson K.E."/>
        </authorList>
    </citation>
    <scope>NUCLEOTIDE SEQUENCE [LARGE SCALE GENOMIC DNA]</scope>
    <source>
        <strain evidence="12 13">DSM 17678</strain>
    </source>
</reference>
<dbReference type="PANTHER" id="PTHR32294:SF0">
    <property type="entry name" value="DNA POLYMERASE III SUBUNIT ALPHA"/>
    <property type="match status" value="1"/>
</dbReference>
<dbReference type="GO" id="GO:0008408">
    <property type="term" value="F:3'-5' exonuclease activity"/>
    <property type="evidence" value="ECO:0007669"/>
    <property type="project" value="InterPro"/>
</dbReference>
<keyword evidence="6 12" id="KW-0548">Nucleotidyltransferase</keyword>
<dbReference type="GO" id="GO:0006260">
    <property type="term" value="P:DNA replication"/>
    <property type="evidence" value="ECO:0007669"/>
    <property type="project" value="UniProtKB-KW"/>
</dbReference>
<comment type="catalytic activity">
    <reaction evidence="10">
        <text>DNA(n) + a 2'-deoxyribonucleoside 5'-triphosphate = DNA(n+1) + diphosphate</text>
        <dbReference type="Rhea" id="RHEA:22508"/>
        <dbReference type="Rhea" id="RHEA-COMP:17339"/>
        <dbReference type="Rhea" id="RHEA-COMP:17340"/>
        <dbReference type="ChEBI" id="CHEBI:33019"/>
        <dbReference type="ChEBI" id="CHEBI:61560"/>
        <dbReference type="ChEBI" id="CHEBI:173112"/>
        <dbReference type="EC" id="2.7.7.7"/>
    </reaction>
</comment>
<dbReference type="NCBIfam" id="NF004226">
    <property type="entry name" value="PRK05673.1"/>
    <property type="match status" value="1"/>
</dbReference>
<dbReference type="InterPro" id="IPR029460">
    <property type="entry name" value="DNAPol_HHH"/>
</dbReference>
<dbReference type="CDD" id="cd04485">
    <property type="entry name" value="DnaE_OBF"/>
    <property type="match status" value="1"/>
</dbReference>
<dbReference type="Proteomes" id="UP000003244">
    <property type="component" value="Unassembled WGS sequence"/>
</dbReference>
<dbReference type="InterPro" id="IPR004805">
    <property type="entry name" value="DnaE2/DnaE/PolC"/>
</dbReference>
<accession>E0E1D5</accession>
<dbReference type="CDD" id="cd12113">
    <property type="entry name" value="PHP_PolIIIA_DnaE3"/>
    <property type="match status" value="1"/>
</dbReference>
<sequence length="1200" mass="136746">MENIEKRDFCHLHVHTEYSLLDGFSRLDKLISRVKDLGMSSCAITDHGSMFGVVDFYKKCKSAGIKPIIGCEVYLAPRDMESKDSTLDKYSSHLILLAENNQGYKNLIKIVSDAYVDGFYYKPRTDKDHLRKYSEGIICLSACLNGEIPKAILARNFDKARSLAQENIDIFGKDNFFLEVQDHKLAEDKEVNAGLLKLSKEMDIPLVATNDAHYVYREDARIQDVLMCIQMQKTLDDPSRMKFPNDEFYIKSREEMEDLFAFSPEAVENTLKIAERCSVEFDFDSYHIPTFDVPEGYTSLTYLQHICNQGLLERYGDEEGNVEQDLRDRLNYEIDVIANMGYIEYFLIVWDFINYSKQNNIMVGPGRGSAAGSIVAYTLKITDIDPIKYNLLFERFLNPERVTMPDIDIDFCYERREEVIDYVKRKYGIDHVAQIITFGTMGAKLAIRDVGRVLDVAYNKVDSVAKEIPFALGMTIDKAFDMNPSLRKLYDGDHEVKEIIDISKEMEGMVRHASTHAAGVVISKRPVYEYVPLYKNQDSITTQFTMTTLEELGLLKMDFLGLRTLTVIRDALDLIEINREKKGYKGKIDFSKMEYNDPKVFDLISQANTLGVFQLESGGMRNFMKQLKPNCFEDIVAGISLFRPGPMDSIPTYINCKNNPDQVTYLHEKLRPILDVTYGCLVYQEQVMQVVRDLGGYSLGRSDSVRRAMSKKKMDVMEKERQYFIHGKLDENDNIEIAGCVRNGVPEDVANQIFDDMIDFAKYAFNKSHAAAYGVLSYETAYLKCYYPVEFMAALMTSIMGNNDKVVEYMRECSSMGIGVLPPDINKSFSKFSVDGDHIRFGLAAVKNVGANAIDNIVAEREANGPYKNLTDLVKRIDSKFANKKTIESLIKCGAFDSTGDNRASLMFAFEDVLDSISRDKKRNVEGQMSMFDMFADMGKQGELELGKIEGVEEFRDRIRLDMEKEVLGLYVSGHPLSEYSEKLEQRISITNARINKLKEEPEKLLEINEQDHIIGGMIISKKLFSTKNNEMMAFINIEDLYGSMEVVVFPRVLEKYKDLIKEDQIVLIKGKISIRGDEDVSLIAGQVKSIDDDSEFTSQKPFYNGGYSQSENYNKQVLNGTGKKVFIRLDSMSNQDLLNKIYSTIRAHQGRDPVIIFPLDENEHGEKKTYQLKDMGVYASDELKAYLADLVGEGDIVIK</sequence>
<protein>
    <recommendedName>
        <fullName evidence="4">DNA polymerase III subunit alpha</fullName>
        <ecNumber evidence="3">2.7.7.7</ecNumber>
    </recommendedName>
</protein>
<dbReference type="NCBIfam" id="TIGR00594">
    <property type="entry name" value="polc"/>
    <property type="match status" value="1"/>
</dbReference>
<evidence type="ECO:0000256" key="8">
    <source>
        <dbReference type="ARBA" id="ARBA00022932"/>
    </source>
</evidence>
<evidence type="ECO:0000256" key="6">
    <source>
        <dbReference type="ARBA" id="ARBA00022695"/>
    </source>
</evidence>
<keyword evidence="8" id="KW-0239">DNA-directed DNA polymerase</keyword>
<dbReference type="InterPro" id="IPR016195">
    <property type="entry name" value="Pol/histidinol_Pase-like"/>
</dbReference>
<dbReference type="eggNOG" id="COG0587">
    <property type="taxonomic scope" value="Bacteria"/>
</dbReference>
<dbReference type="InterPro" id="IPR040982">
    <property type="entry name" value="DNA_pol3_finger"/>
</dbReference>
<dbReference type="Pfam" id="PF01336">
    <property type="entry name" value="tRNA_anti-codon"/>
    <property type="match status" value="1"/>
</dbReference>
<dbReference type="Pfam" id="PF17657">
    <property type="entry name" value="DNA_pol3_finger"/>
    <property type="match status" value="1"/>
</dbReference>